<dbReference type="AlphaFoldDB" id="A0A248LHS1"/>
<reference evidence="2" key="1">
    <citation type="submission" date="2017-06" db="EMBL/GenBank/DDBJ databases">
        <title>Whole genome sequence of Laribacter hongkongensis LHGZ1.</title>
        <authorList>
            <person name="Chen D."/>
            <person name="Wu H."/>
            <person name="Chen J."/>
        </authorList>
    </citation>
    <scope>NUCLEOTIDE SEQUENCE [LARGE SCALE GENOMIC DNA]</scope>
    <source>
        <strain evidence="2">LHGZ1</strain>
    </source>
</reference>
<name>A0A248LHS1_9NEIS</name>
<organism evidence="1 2">
    <name type="scientific">Laribacter hongkongensis</name>
    <dbReference type="NCBI Taxonomy" id="168471"/>
    <lineage>
        <taxon>Bacteria</taxon>
        <taxon>Pseudomonadati</taxon>
        <taxon>Pseudomonadota</taxon>
        <taxon>Betaproteobacteria</taxon>
        <taxon>Neisseriales</taxon>
        <taxon>Aquaspirillaceae</taxon>
        <taxon>Laribacter</taxon>
    </lineage>
</organism>
<dbReference type="RefSeq" id="WP_373318702.1">
    <property type="nucleotide sequence ID" value="NZ_CP022115.1"/>
</dbReference>
<evidence type="ECO:0000313" key="1">
    <source>
        <dbReference type="EMBL" id="ASJ24014.1"/>
    </source>
</evidence>
<gene>
    <name evidence="1" type="ORF">LHGZ1_1183</name>
</gene>
<dbReference type="EMBL" id="CP022115">
    <property type="protein sequence ID" value="ASJ24014.1"/>
    <property type="molecule type" value="Genomic_DNA"/>
</dbReference>
<accession>A0A248LHS1</accession>
<proteinExistence type="predicted"/>
<evidence type="ECO:0000313" key="2">
    <source>
        <dbReference type="Proteomes" id="UP000197424"/>
    </source>
</evidence>
<dbReference type="Proteomes" id="UP000197424">
    <property type="component" value="Chromosome"/>
</dbReference>
<sequence length="136" mass="14803">MSKELNATKVCPDEQACPILTDPPPISLDAPRDRALSSLPAWEKSERAGQRWLTTPLALQDIRDVLLAGAVPTKPQVTADRQTVPMTLPKLQSLWRAHRCAWGGHLPAPAGGGAADFRHGPRATGSLRQITCREIR</sequence>
<protein>
    <submittedName>
        <fullName evidence="1">Type I-F CRISPR-associated protein Csy1</fullName>
    </submittedName>
</protein>